<dbReference type="PANTHER" id="PTHR34343:SF1">
    <property type="entry name" value="SEROLOGICALLY DEFINED COLON CANCER ANTIGEN 8"/>
    <property type="match status" value="1"/>
</dbReference>
<dbReference type="AlphaFoldDB" id="A0A2J7QB20"/>
<evidence type="ECO:0000256" key="2">
    <source>
        <dbReference type="SAM" id="MobiDB-lite"/>
    </source>
</evidence>
<dbReference type="EMBL" id="NEVH01016304">
    <property type="protein sequence ID" value="PNF25775.1"/>
    <property type="molecule type" value="Genomic_DNA"/>
</dbReference>
<dbReference type="GO" id="GO:0001764">
    <property type="term" value="P:neuron migration"/>
    <property type="evidence" value="ECO:0007669"/>
    <property type="project" value="TreeGrafter"/>
</dbReference>
<dbReference type="GO" id="GO:0005814">
    <property type="term" value="C:centriole"/>
    <property type="evidence" value="ECO:0007669"/>
    <property type="project" value="TreeGrafter"/>
</dbReference>
<dbReference type="GO" id="GO:0005813">
    <property type="term" value="C:centrosome"/>
    <property type="evidence" value="ECO:0007669"/>
    <property type="project" value="InterPro"/>
</dbReference>
<name>A0A2J7QB20_9NEOP</name>
<dbReference type="PANTHER" id="PTHR34343">
    <property type="entry name" value="SEROLOGICALLY DEFINED COLON CANCER ANTIGEN 8"/>
    <property type="match status" value="1"/>
</dbReference>
<comment type="caution">
    <text evidence="3">The sequence shown here is derived from an EMBL/GenBank/DDBJ whole genome shotgun (WGS) entry which is preliminary data.</text>
</comment>
<dbReference type="GO" id="GO:0007098">
    <property type="term" value="P:centrosome cycle"/>
    <property type="evidence" value="ECO:0007669"/>
    <property type="project" value="InterPro"/>
</dbReference>
<dbReference type="InterPro" id="IPR031887">
    <property type="entry name" value="SDCCAG8"/>
</dbReference>
<feature type="compositionally biased region" description="Low complexity" evidence="2">
    <location>
        <begin position="139"/>
        <end position="163"/>
    </location>
</feature>
<dbReference type="Proteomes" id="UP000235965">
    <property type="component" value="Unassembled WGS sequence"/>
</dbReference>
<feature type="region of interest" description="Disordered" evidence="2">
    <location>
        <begin position="139"/>
        <end position="172"/>
    </location>
</feature>
<keyword evidence="1" id="KW-0175">Coiled coil</keyword>
<keyword evidence="4" id="KW-1185">Reference proteome</keyword>
<reference evidence="3 4" key="1">
    <citation type="submission" date="2017-12" db="EMBL/GenBank/DDBJ databases">
        <title>Hemimetabolous genomes reveal molecular basis of termite eusociality.</title>
        <authorList>
            <person name="Harrison M.C."/>
            <person name="Jongepier E."/>
            <person name="Robertson H.M."/>
            <person name="Arning N."/>
            <person name="Bitard-Feildel T."/>
            <person name="Chao H."/>
            <person name="Childers C.P."/>
            <person name="Dinh H."/>
            <person name="Doddapaneni H."/>
            <person name="Dugan S."/>
            <person name="Gowin J."/>
            <person name="Greiner C."/>
            <person name="Han Y."/>
            <person name="Hu H."/>
            <person name="Hughes D.S.T."/>
            <person name="Huylmans A.-K."/>
            <person name="Kemena C."/>
            <person name="Kremer L.P.M."/>
            <person name="Lee S.L."/>
            <person name="Lopez-Ezquerra A."/>
            <person name="Mallet L."/>
            <person name="Monroy-Kuhn J.M."/>
            <person name="Moser A."/>
            <person name="Murali S.C."/>
            <person name="Muzny D.M."/>
            <person name="Otani S."/>
            <person name="Piulachs M.-D."/>
            <person name="Poelchau M."/>
            <person name="Qu J."/>
            <person name="Schaub F."/>
            <person name="Wada-Katsumata A."/>
            <person name="Worley K.C."/>
            <person name="Xie Q."/>
            <person name="Ylla G."/>
            <person name="Poulsen M."/>
            <person name="Gibbs R.A."/>
            <person name="Schal C."/>
            <person name="Richards S."/>
            <person name="Belles X."/>
            <person name="Korb J."/>
            <person name="Bornberg-Bauer E."/>
        </authorList>
    </citation>
    <scope>NUCLEOTIDE SEQUENCE [LARGE SCALE GENOMIC DNA]</scope>
    <source>
        <tissue evidence="3">Whole body</tissue>
    </source>
</reference>
<organism evidence="3 4">
    <name type="scientific">Cryptotermes secundus</name>
    <dbReference type="NCBI Taxonomy" id="105785"/>
    <lineage>
        <taxon>Eukaryota</taxon>
        <taxon>Metazoa</taxon>
        <taxon>Ecdysozoa</taxon>
        <taxon>Arthropoda</taxon>
        <taxon>Hexapoda</taxon>
        <taxon>Insecta</taxon>
        <taxon>Pterygota</taxon>
        <taxon>Neoptera</taxon>
        <taxon>Polyneoptera</taxon>
        <taxon>Dictyoptera</taxon>
        <taxon>Blattodea</taxon>
        <taxon>Blattoidea</taxon>
        <taxon>Termitoidae</taxon>
        <taxon>Kalotermitidae</taxon>
        <taxon>Cryptotermitinae</taxon>
        <taxon>Cryptotermes</taxon>
    </lineage>
</organism>
<dbReference type="GO" id="GO:0035148">
    <property type="term" value="P:tube formation"/>
    <property type="evidence" value="ECO:0007669"/>
    <property type="project" value="TreeGrafter"/>
</dbReference>
<accession>A0A2J7QB20</accession>
<evidence type="ECO:0000313" key="4">
    <source>
        <dbReference type="Proteomes" id="UP000235965"/>
    </source>
</evidence>
<evidence type="ECO:0000313" key="3">
    <source>
        <dbReference type="EMBL" id="PNF25775.1"/>
    </source>
</evidence>
<feature type="region of interest" description="Disordered" evidence="2">
    <location>
        <begin position="193"/>
        <end position="215"/>
    </location>
</feature>
<sequence>MIQSQNQVMEKLKDECHSLTEKLEESSNRHKHERASLREENAMLMDKLEQLWKIQKQQQQHLLVASSEQALHEQMMTHMPETPLSHRFIPDPNSMTLSSTTLSNINSTNLNPAMTNINLGQANSSISLSSVNKNTNLNPTNSSISLSSANTSTNMNPTNSSISLSPVSQPPVNLSVPRSHFSHLSLSSWRHEVVEPLPPPPPPLTLEDLATDSDS</sequence>
<feature type="coiled-coil region" evidence="1">
    <location>
        <begin position="2"/>
        <end position="40"/>
    </location>
</feature>
<protein>
    <submittedName>
        <fullName evidence="3">Uncharacterized protein</fullName>
    </submittedName>
</protein>
<dbReference type="OrthoDB" id="10252347at2759"/>
<gene>
    <name evidence="3" type="ORF">B7P43_G12374</name>
</gene>
<dbReference type="GO" id="GO:0030010">
    <property type="term" value="P:establishment of cell polarity"/>
    <property type="evidence" value="ECO:0007669"/>
    <property type="project" value="TreeGrafter"/>
</dbReference>
<proteinExistence type="predicted"/>
<dbReference type="Pfam" id="PF15964">
    <property type="entry name" value="CCCAP"/>
    <property type="match status" value="1"/>
</dbReference>
<evidence type="ECO:0000256" key="1">
    <source>
        <dbReference type="SAM" id="Coils"/>
    </source>
</evidence>